<gene>
    <name evidence="2" type="ORF">AVDCRST_MAG36-2031</name>
</gene>
<keyword evidence="1" id="KW-0732">Signal</keyword>
<feature type="signal peptide" evidence="1">
    <location>
        <begin position="1"/>
        <end position="28"/>
    </location>
</feature>
<sequence length="192" mass="20414">MRHNRSTVTAAAAVAGVVLLSGTPASHAAAVEREVVSSDESGDVEADCGEDSGLVAATDVTEVAYRIGDAPAHQNPGVWAVKIRITHGETLTDDGHEHRAVTKFNHEADDYRLVSTLDTATLAVRQDDAWAEVVPTWMVAKGGDGKLIVKFPVAVFGPAFEMDELRTKLVVVGTSIVDRTATEDALPVYPPR</sequence>
<name>A0A6J4M912_9ACTN</name>
<evidence type="ECO:0000256" key="1">
    <source>
        <dbReference type="SAM" id="SignalP"/>
    </source>
</evidence>
<protein>
    <submittedName>
        <fullName evidence="2">Uncharacterized protein</fullName>
    </submittedName>
</protein>
<dbReference type="AlphaFoldDB" id="A0A6J4M912"/>
<proteinExistence type="predicted"/>
<evidence type="ECO:0000313" key="2">
    <source>
        <dbReference type="EMBL" id="CAA9351658.1"/>
    </source>
</evidence>
<accession>A0A6J4M912</accession>
<dbReference type="EMBL" id="CADCUH010000133">
    <property type="protein sequence ID" value="CAA9351658.1"/>
    <property type="molecule type" value="Genomic_DNA"/>
</dbReference>
<feature type="chain" id="PRO_5039674181" evidence="1">
    <location>
        <begin position="29"/>
        <end position="192"/>
    </location>
</feature>
<organism evidence="2">
    <name type="scientific">uncultured Nocardioidaceae bacterium</name>
    <dbReference type="NCBI Taxonomy" id="253824"/>
    <lineage>
        <taxon>Bacteria</taxon>
        <taxon>Bacillati</taxon>
        <taxon>Actinomycetota</taxon>
        <taxon>Actinomycetes</taxon>
        <taxon>Propionibacteriales</taxon>
        <taxon>Nocardioidaceae</taxon>
        <taxon>environmental samples</taxon>
    </lineage>
</organism>
<reference evidence="2" key="1">
    <citation type="submission" date="2020-02" db="EMBL/GenBank/DDBJ databases">
        <authorList>
            <person name="Meier V. D."/>
        </authorList>
    </citation>
    <scope>NUCLEOTIDE SEQUENCE</scope>
    <source>
        <strain evidence="2">AVDCRST_MAG36</strain>
    </source>
</reference>